<gene>
    <name evidence="2" type="ORF">CALMAC_LOCUS19416</name>
</gene>
<evidence type="ECO:0000256" key="1">
    <source>
        <dbReference type="SAM" id="MobiDB-lite"/>
    </source>
</evidence>
<feature type="region of interest" description="Disordered" evidence="1">
    <location>
        <begin position="25"/>
        <end position="77"/>
    </location>
</feature>
<name>A0A653DQH6_CALMS</name>
<protein>
    <submittedName>
        <fullName evidence="2">Uncharacterized protein</fullName>
    </submittedName>
</protein>
<feature type="non-terminal residue" evidence="2">
    <location>
        <position position="1"/>
    </location>
</feature>
<feature type="compositionally biased region" description="Basic and acidic residues" evidence="1">
    <location>
        <begin position="26"/>
        <end position="36"/>
    </location>
</feature>
<feature type="region of interest" description="Disordered" evidence="1">
    <location>
        <begin position="278"/>
        <end position="349"/>
    </location>
</feature>
<accession>A0A653DQH6</accession>
<keyword evidence="3" id="KW-1185">Reference proteome</keyword>
<feature type="compositionally biased region" description="Basic residues" evidence="1">
    <location>
        <begin position="329"/>
        <end position="339"/>
    </location>
</feature>
<dbReference type="Proteomes" id="UP000410492">
    <property type="component" value="Unassembled WGS sequence"/>
</dbReference>
<reference evidence="2 3" key="1">
    <citation type="submission" date="2019-01" db="EMBL/GenBank/DDBJ databases">
        <authorList>
            <person name="Sayadi A."/>
        </authorList>
    </citation>
    <scope>NUCLEOTIDE SEQUENCE [LARGE SCALE GENOMIC DNA]</scope>
</reference>
<dbReference type="PANTHER" id="PTHR34239:SF2">
    <property type="entry name" value="TRANSPOSABLE ELEMENT P TRANSPOSASE_THAP9 CONSERVED DOMAIN-CONTAINING PROTEIN"/>
    <property type="match status" value="1"/>
</dbReference>
<dbReference type="EMBL" id="CAACVG010013701">
    <property type="protein sequence ID" value="VEN62270.1"/>
    <property type="molecule type" value="Genomic_DNA"/>
</dbReference>
<proteinExistence type="predicted"/>
<feature type="compositionally biased region" description="Low complexity" evidence="1">
    <location>
        <begin position="37"/>
        <end position="47"/>
    </location>
</feature>
<evidence type="ECO:0000313" key="3">
    <source>
        <dbReference type="Proteomes" id="UP000410492"/>
    </source>
</evidence>
<dbReference type="AlphaFoldDB" id="A0A653DQH6"/>
<organism evidence="2 3">
    <name type="scientific">Callosobruchus maculatus</name>
    <name type="common">Southern cowpea weevil</name>
    <name type="synonym">Pulse bruchid</name>
    <dbReference type="NCBI Taxonomy" id="64391"/>
    <lineage>
        <taxon>Eukaryota</taxon>
        <taxon>Metazoa</taxon>
        <taxon>Ecdysozoa</taxon>
        <taxon>Arthropoda</taxon>
        <taxon>Hexapoda</taxon>
        <taxon>Insecta</taxon>
        <taxon>Pterygota</taxon>
        <taxon>Neoptera</taxon>
        <taxon>Endopterygota</taxon>
        <taxon>Coleoptera</taxon>
        <taxon>Polyphaga</taxon>
        <taxon>Cucujiformia</taxon>
        <taxon>Chrysomeloidea</taxon>
        <taxon>Chrysomelidae</taxon>
        <taxon>Bruchinae</taxon>
        <taxon>Bruchini</taxon>
        <taxon>Callosobruchus</taxon>
    </lineage>
</organism>
<sequence length="407" mass="45378">FPASYALAVREFASADRGDICAIRLPHSESRCKQESTDSSSTATSSSESEEEDDQVEMSHNTDAGAGPSGSGVQESLTEQTIVIHEEIKKLLGDDFKAPSTTGPELHAEIVDRWSSVLAEGLDKDIRKSLIEKYPFSKSCPLLRAPLLNEEIERCIPDLPNKQDKFLARIQDHIGSALSAIGIPMNEMVIGGASENPALPSLIDASRLLTDLHHSMTLHRKYLIGPFLNINLKKVVEGSPVDGYLFGANLSDRIKADQAIKKTGSELVRNNFGNNLNYKRQGNKFRQKKGGEKKYFSPQLPKEMGATARRTKPTSRSYDAEYNQGYTNKNRRKGSKKYSRQPSNKATHTHENQNSLFFVTIRVLNLTYPNIIFDDIHTFMLVGNFALKHAWIVILDRKSDILKKTAT</sequence>
<feature type="compositionally biased region" description="Polar residues" evidence="1">
    <location>
        <begin position="340"/>
        <end position="349"/>
    </location>
</feature>
<evidence type="ECO:0000313" key="2">
    <source>
        <dbReference type="EMBL" id="VEN62270.1"/>
    </source>
</evidence>
<dbReference type="OrthoDB" id="8626508at2759"/>
<dbReference type="PANTHER" id="PTHR34239">
    <property type="entry name" value="APPLE DOMAIN-CONTAINING PROTEIN"/>
    <property type="match status" value="1"/>
</dbReference>